<keyword evidence="1" id="KW-0732">Signal</keyword>
<organism evidence="2 3">
    <name type="scientific">Paractinoplanes globisporus</name>
    <dbReference type="NCBI Taxonomy" id="113565"/>
    <lineage>
        <taxon>Bacteria</taxon>
        <taxon>Bacillati</taxon>
        <taxon>Actinomycetota</taxon>
        <taxon>Actinomycetes</taxon>
        <taxon>Micromonosporales</taxon>
        <taxon>Micromonosporaceae</taxon>
        <taxon>Paractinoplanes</taxon>
    </lineage>
</organism>
<reference evidence="2 3" key="1">
    <citation type="submission" date="2024-10" db="EMBL/GenBank/DDBJ databases">
        <title>The Natural Products Discovery Center: Release of the First 8490 Sequenced Strains for Exploring Actinobacteria Biosynthetic Diversity.</title>
        <authorList>
            <person name="Kalkreuter E."/>
            <person name="Kautsar S.A."/>
            <person name="Yang D."/>
            <person name="Bader C.D."/>
            <person name="Teijaro C.N."/>
            <person name="Fluegel L."/>
            <person name="Davis C.M."/>
            <person name="Simpson J.R."/>
            <person name="Lauterbach L."/>
            <person name="Steele A.D."/>
            <person name="Gui C."/>
            <person name="Meng S."/>
            <person name="Li G."/>
            <person name="Viehrig K."/>
            <person name="Ye F."/>
            <person name="Su P."/>
            <person name="Kiefer A.F."/>
            <person name="Nichols A."/>
            <person name="Cepeda A.J."/>
            <person name="Yan W."/>
            <person name="Fan B."/>
            <person name="Jiang Y."/>
            <person name="Adhikari A."/>
            <person name="Zheng C.-J."/>
            <person name="Schuster L."/>
            <person name="Cowan T.M."/>
            <person name="Smanski M.J."/>
            <person name="Chevrette M.G."/>
            <person name="De Carvalho L.P.S."/>
            <person name="Shen B."/>
        </authorList>
    </citation>
    <scope>NUCLEOTIDE SEQUENCE [LARGE SCALE GENOMIC DNA]</scope>
    <source>
        <strain evidence="2 3">NPDC000087</strain>
    </source>
</reference>
<keyword evidence="3" id="KW-1185">Reference proteome</keyword>
<name>A0ABW6W8J9_9ACTN</name>
<dbReference type="Proteomes" id="UP001602245">
    <property type="component" value="Unassembled WGS sequence"/>
</dbReference>
<protein>
    <submittedName>
        <fullName evidence="2">Uncharacterized protein</fullName>
    </submittedName>
</protein>
<sequence length="394" mass="40967">MSGKAYRSGLAVVAGFALVAAVAAPARAATSWSVLTTPNRGTIANELYGSAALSATSAWAVGSWYDTNLAAPRTLIERWNGTSWSTVTSPNATQYYNELRDVDASSATDAWAVGYANGSSGVNGMPRTTLAEHWNGTSWSTVATPQPGTNFRQLYGVKAFSTGNAWAVGWYYDSSLHGEALMLHWNGSAWSQVTAPDPGTSGTSLEGIAGTGPNDVWAVGYYTNSGEKGVLGHPLAVHYNGTAWTETPMPESGSGTFLHSVAALSANDVWAVGSKNGYSTPVAYHWNGLTWSEIPTAPTGGSGNNILYGVAGVAPNQVWAVGYASAGGQSQPIVQRWNGTAFTSETVPQQQIGGLLYSVAATTGPTVFAAGTRWDLNGSGSISDRTLSMRGTGS</sequence>
<evidence type="ECO:0000313" key="3">
    <source>
        <dbReference type="Proteomes" id="UP001602245"/>
    </source>
</evidence>
<evidence type="ECO:0000313" key="2">
    <source>
        <dbReference type="EMBL" id="MFF5289633.1"/>
    </source>
</evidence>
<dbReference type="RefSeq" id="WP_020518302.1">
    <property type="nucleotide sequence ID" value="NZ_JBIAZU010000002.1"/>
</dbReference>
<accession>A0ABW6W8J9</accession>
<gene>
    <name evidence="2" type="ORF">ACFY35_09350</name>
</gene>
<proteinExistence type="predicted"/>
<dbReference type="EMBL" id="JBIAZU010000002">
    <property type="protein sequence ID" value="MFF5289633.1"/>
    <property type="molecule type" value="Genomic_DNA"/>
</dbReference>
<evidence type="ECO:0000256" key="1">
    <source>
        <dbReference type="SAM" id="SignalP"/>
    </source>
</evidence>
<feature type="signal peptide" evidence="1">
    <location>
        <begin position="1"/>
        <end position="28"/>
    </location>
</feature>
<feature type="chain" id="PRO_5046952686" evidence="1">
    <location>
        <begin position="29"/>
        <end position="394"/>
    </location>
</feature>
<comment type="caution">
    <text evidence="2">The sequence shown here is derived from an EMBL/GenBank/DDBJ whole genome shotgun (WGS) entry which is preliminary data.</text>
</comment>